<dbReference type="GO" id="GO:0003743">
    <property type="term" value="F:translation initiation factor activity"/>
    <property type="evidence" value="ECO:0007669"/>
    <property type="project" value="UniProtKB-UniRule"/>
</dbReference>
<name>A0A0U9HHQ1_KLENI</name>
<evidence type="ECO:0000313" key="6">
    <source>
        <dbReference type="EMBL" id="GAQ77950.1"/>
    </source>
</evidence>
<evidence type="ECO:0000259" key="5">
    <source>
        <dbReference type="PROSITE" id="PS50249"/>
    </source>
</evidence>
<dbReference type="InterPro" id="IPR024969">
    <property type="entry name" value="EIF3F/CSN6-like_C"/>
</dbReference>
<dbReference type="GO" id="GO:0016282">
    <property type="term" value="C:eukaryotic 43S preinitiation complex"/>
    <property type="evidence" value="ECO:0007669"/>
    <property type="project" value="UniProtKB-UniRule"/>
</dbReference>
<comment type="similarity">
    <text evidence="4">Belongs to the eIF-3 subunit F family.</text>
</comment>
<dbReference type="PANTHER" id="PTHR10540">
    <property type="entry name" value="EUKARYOTIC TRANSLATION INITIATION FACTOR 3 SUBUNIT F-RELATED"/>
    <property type="match status" value="1"/>
</dbReference>
<dbReference type="GO" id="GO:0071541">
    <property type="term" value="C:eukaryotic translation initiation factor 3 complex, eIF3m"/>
    <property type="evidence" value="ECO:0000318"/>
    <property type="project" value="GO_Central"/>
</dbReference>
<sequence length="283" mass="31127">MGDLSVLHLPSGPTAAVAKLHPVVLFNISDAYIRRNEGQERVIGTLLGTVSSDGTVEIKNSYAVPHKETSDEVAVDIDFHQRMFDLHHQVNPKEAIVGWYSTGAGVSVSDALIQDFYSREANNAILLTVDTAFTTEKLKLKAFVSTPVQLGDRQLAAQFHEIQLDLRLVEAERVGFEVLKETQTDRLPNEIEGLEATVERLRGMVDTVAQYVNKVVDGKIPADNTIGRYLADTVAVVPRINPESFDSLFNDSVQDMLLVLYLANLTRTQLALAEKLNTASAPV</sequence>
<dbReference type="InterPro" id="IPR000555">
    <property type="entry name" value="JAMM/MPN+_dom"/>
</dbReference>
<dbReference type="PROSITE" id="PS50249">
    <property type="entry name" value="MPN"/>
    <property type="match status" value="1"/>
</dbReference>
<comment type="function">
    <text evidence="4">Component of the eukaryotic translation initiation factor 3 (eIF-3) complex, which is involved in protein synthesis of a specialized repertoire of mRNAs and, together with other initiation factors, stimulates binding of mRNA and methionyl-tRNAi to the 40S ribosome. The eIF-3 complex specifically targets and initiates translation of a subset of mRNAs involved in cell proliferation.</text>
</comment>
<evidence type="ECO:0000256" key="4">
    <source>
        <dbReference type="HAMAP-Rule" id="MF_03005"/>
    </source>
</evidence>
<dbReference type="GO" id="GO:0031369">
    <property type="term" value="F:translation initiation factor binding"/>
    <property type="evidence" value="ECO:0000318"/>
    <property type="project" value="GO_Central"/>
</dbReference>
<dbReference type="OMA" id="EYFVHFH"/>
<dbReference type="Pfam" id="PF01398">
    <property type="entry name" value="JAB"/>
    <property type="match status" value="1"/>
</dbReference>
<proteinExistence type="inferred from homology"/>
<dbReference type="InterPro" id="IPR037518">
    <property type="entry name" value="MPN"/>
</dbReference>
<dbReference type="SMART" id="SM00232">
    <property type="entry name" value="JAB_MPN"/>
    <property type="match status" value="1"/>
</dbReference>
<dbReference type="HAMAP" id="MF_03005">
    <property type="entry name" value="eIF3f"/>
    <property type="match status" value="1"/>
</dbReference>
<keyword evidence="2 4" id="KW-0396">Initiation factor</keyword>
<dbReference type="GO" id="GO:0008237">
    <property type="term" value="F:metallopeptidase activity"/>
    <property type="evidence" value="ECO:0007669"/>
    <property type="project" value="InterPro"/>
</dbReference>
<comment type="subcellular location">
    <subcellularLocation>
        <location evidence="4">Cytoplasm</location>
    </subcellularLocation>
</comment>
<dbReference type="STRING" id="105231.A0A0U9HHQ1"/>
<dbReference type="Gene3D" id="3.40.140.10">
    <property type="entry name" value="Cytidine Deaminase, domain 2"/>
    <property type="match status" value="1"/>
</dbReference>
<accession>A0A0U9HHQ1</accession>
<dbReference type="Pfam" id="PF13012">
    <property type="entry name" value="MitMem_reg"/>
    <property type="match status" value="1"/>
</dbReference>
<evidence type="ECO:0000313" key="7">
    <source>
        <dbReference type="Proteomes" id="UP000054558"/>
    </source>
</evidence>
<evidence type="ECO:0000256" key="3">
    <source>
        <dbReference type="ARBA" id="ARBA00022917"/>
    </source>
</evidence>
<reference evidence="6 7" key="1">
    <citation type="journal article" date="2014" name="Nat. Commun.">
        <title>Klebsormidium flaccidum genome reveals primary factors for plant terrestrial adaptation.</title>
        <authorList>
            <person name="Hori K."/>
            <person name="Maruyama F."/>
            <person name="Fujisawa T."/>
            <person name="Togashi T."/>
            <person name="Yamamoto N."/>
            <person name="Seo M."/>
            <person name="Sato S."/>
            <person name="Yamada T."/>
            <person name="Mori H."/>
            <person name="Tajima N."/>
            <person name="Moriyama T."/>
            <person name="Ikeuchi M."/>
            <person name="Watanabe M."/>
            <person name="Wada H."/>
            <person name="Kobayashi K."/>
            <person name="Saito M."/>
            <person name="Masuda T."/>
            <person name="Sasaki-Sekimoto Y."/>
            <person name="Mashiguchi K."/>
            <person name="Awai K."/>
            <person name="Shimojima M."/>
            <person name="Masuda S."/>
            <person name="Iwai M."/>
            <person name="Nobusawa T."/>
            <person name="Narise T."/>
            <person name="Kondo S."/>
            <person name="Saito H."/>
            <person name="Sato R."/>
            <person name="Murakawa M."/>
            <person name="Ihara Y."/>
            <person name="Oshima-Yamada Y."/>
            <person name="Ohtaka K."/>
            <person name="Satoh M."/>
            <person name="Sonobe K."/>
            <person name="Ishii M."/>
            <person name="Ohtani R."/>
            <person name="Kanamori-Sato M."/>
            <person name="Honoki R."/>
            <person name="Miyazaki D."/>
            <person name="Mochizuki H."/>
            <person name="Umetsu J."/>
            <person name="Higashi K."/>
            <person name="Shibata D."/>
            <person name="Kamiya Y."/>
            <person name="Sato N."/>
            <person name="Nakamura Y."/>
            <person name="Tabata S."/>
            <person name="Ida S."/>
            <person name="Kurokawa K."/>
            <person name="Ohta H."/>
        </authorList>
    </citation>
    <scope>NUCLEOTIDE SEQUENCE [LARGE SCALE GENOMIC DNA]</scope>
    <source>
        <strain evidence="6 7">NIES-2285</strain>
    </source>
</reference>
<comment type="subunit">
    <text evidence="4">Component of the eukaryotic translation initiation factor 3 (eIF-3) complex.</text>
</comment>
<dbReference type="PANTHER" id="PTHR10540:SF6">
    <property type="entry name" value="EUKARYOTIC TRANSLATION INITIATION FACTOR 3 SUBUNIT F"/>
    <property type="match status" value="1"/>
</dbReference>
<dbReference type="CDD" id="cd08064">
    <property type="entry name" value="MPN_eIF3f"/>
    <property type="match status" value="1"/>
</dbReference>
<keyword evidence="7" id="KW-1185">Reference proteome</keyword>
<dbReference type="GO" id="GO:0006413">
    <property type="term" value="P:translational initiation"/>
    <property type="evidence" value="ECO:0000318"/>
    <property type="project" value="GO_Central"/>
</dbReference>
<dbReference type="Proteomes" id="UP000054558">
    <property type="component" value="Unassembled WGS sequence"/>
</dbReference>
<keyword evidence="1 4" id="KW-0963">Cytoplasm</keyword>
<evidence type="ECO:0000256" key="2">
    <source>
        <dbReference type="ARBA" id="ARBA00022540"/>
    </source>
</evidence>
<dbReference type="AlphaFoldDB" id="A0A0U9HHQ1"/>
<keyword evidence="3 4" id="KW-0648">Protein biosynthesis</keyword>
<dbReference type="EMBL" id="DF236955">
    <property type="protein sequence ID" value="GAQ77950.1"/>
    <property type="molecule type" value="Genomic_DNA"/>
</dbReference>
<feature type="domain" description="MPN" evidence="5">
    <location>
        <begin position="18"/>
        <end position="149"/>
    </location>
</feature>
<evidence type="ECO:0000256" key="1">
    <source>
        <dbReference type="ARBA" id="ARBA00022490"/>
    </source>
</evidence>
<dbReference type="OrthoDB" id="25498at2759"/>
<dbReference type="InterPro" id="IPR027531">
    <property type="entry name" value="eIF3f"/>
</dbReference>
<gene>
    <name evidence="6" type="ORF">KFL_000060150</name>
</gene>
<dbReference type="GO" id="GO:0001732">
    <property type="term" value="P:formation of cytoplasmic translation initiation complex"/>
    <property type="evidence" value="ECO:0007669"/>
    <property type="project" value="UniProtKB-UniRule"/>
</dbReference>
<protein>
    <recommendedName>
        <fullName evidence="4">Eukaryotic translation initiation factor 3 subunit F</fullName>
        <shortName evidence="4">eIF3f</shortName>
    </recommendedName>
    <alternativeName>
        <fullName evidence="4">eIF-3-epsilon</fullName>
    </alternativeName>
</protein>
<dbReference type="GO" id="GO:0033290">
    <property type="term" value="C:eukaryotic 48S preinitiation complex"/>
    <property type="evidence" value="ECO:0007669"/>
    <property type="project" value="UniProtKB-UniRule"/>
</dbReference>
<organism evidence="6 7">
    <name type="scientific">Klebsormidium nitens</name>
    <name type="common">Green alga</name>
    <name type="synonym">Ulothrix nitens</name>
    <dbReference type="NCBI Taxonomy" id="105231"/>
    <lineage>
        <taxon>Eukaryota</taxon>
        <taxon>Viridiplantae</taxon>
        <taxon>Streptophyta</taxon>
        <taxon>Klebsormidiophyceae</taxon>
        <taxon>Klebsormidiales</taxon>
        <taxon>Klebsormidiaceae</taxon>
        <taxon>Klebsormidium</taxon>
    </lineage>
</organism>